<dbReference type="InterPro" id="IPR012292">
    <property type="entry name" value="Globin/Proto"/>
</dbReference>
<dbReference type="HOGENOM" id="CLU_104957_4_1_10"/>
<dbReference type="eggNOG" id="COG2346">
    <property type="taxonomic scope" value="Bacteria"/>
</dbReference>
<dbReference type="KEGG" id="psn:Pedsa_0119"/>
<dbReference type="EMBL" id="CP002545">
    <property type="protein sequence ID" value="ADY50705.1"/>
    <property type="molecule type" value="Genomic_DNA"/>
</dbReference>
<reference evidence="5 6" key="1">
    <citation type="journal article" date="2011" name="Stand. Genomic Sci.">
        <title>Complete genome sequence of the gliding, heparinolytic Pedobacter saltans type strain (113).</title>
        <authorList>
            <person name="Liolios K."/>
            <person name="Sikorski J."/>
            <person name="Lu M."/>
            <person name="Nolan M."/>
            <person name="Lapidus A."/>
            <person name="Lucas S."/>
            <person name="Hammon N."/>
            <person name="Deshpande S."/>
            <person name="Cheng J.F."/>
            <person name="Tapia R."/>
            <person name="Han C."/>
            <person name="Goodwin L."/>
            <person name="Pitluck S."/>
            <person name="Huntemann M."/>
            <person name="Ivanova N."/>
            <person name="Pagani I."/>
            <person name="Mavromatis K."/>
            <person name="Ovchinikova G."/>
            <person name="Pati A."/>
            <person name="Chen A."/>
            <person name="Palaniappan K."/>
            <person name="Land M."/>
            <person name="Hauser L."/>
            <person name="Brambilla E.M."/>
            <person name="Kotsyurbenko O."/>
            <person name="Rohde M."/>
            <person name="Tindall B.J."/>
            <person name="Abt B."/>
            <person name="Goker M."/>
            <person name="Detter J.C."/>
            <person name="Woyke T."/>
            <person name="Bristow J."/>
            <person name="Eisen J.A."/>
            <person name="Markowitz V."/>
            <person name="Hugenholtz P."/>
            <person name="Klenk H.P."/>
            <person name="Kyrpides N.C."/>
        </authorList>
    </citation>
    <scope>NUCLEOTIDE SEQUENCE [LARGE SCALE GENOMIC DNA]</scope>
    <source>
        <strain evidence="6">ATCC 51119 / DSM 12145 / JCM 21818 / LMG 10337 / NBRC 100064 / NCIMB 13643</strain>
    </source>
</reference>
<evidence type="ECO:0000256" key="2">
    <source>
        <dbReference type="ARBA" id="ARBA00022617"/>
    </source>
</evidence>
<dbReference type="InterPro" id="IPR009050">
    <property type="entry name" value="Globin-like_sf"/>
</dbReference>
<dbReference type="STRING" id="762903.Pedsa_0119"/>
<keyword evidence="4" id="KW-0408">Iron</keyword>
<reference evidence="6" key="2">
    <citation type="submission" date="2011-02" db="EMBL/GenBank/DDBJ databases">
        <title>The complete genome of Pedobacter saltans DSM 12145.</title>
        <authorList>
            <consortium name="US DOE Joint Genome Institute (JGI-PGF)"/>
            <person name="Lucas S."/>
            <person name="Copeland A."/>
            <person name="Lapidus A."/>
            <person name="Bruce D."/>
            <person name="Goodwin L."/>
            <person name="Pitluck S."/>
            <person name="Kyrpides N."/>
            <person name="Mavromatis K."/>
            <person name="Pagani I."/>
            <person name="Ivanova N."/>
            <person name="Ovchinnikova G."/>
            <person name="Lu M."/>
            <person name="Detter J.C."/>
            <person name="Han C."/>
            <person name="Land M."/>
            <person name="Hauser L."/>
            <person name="Markowitz V."/>
            <person name="Cheng J.-F."/>
            <person name="Hugenholtz P."/>
            <person name="Woyke T."/>
            <person name="Wu D."/>
            <person name="Tindall B."/>
            <person name="Pomrenke H.G."/>
            <person name="Brambilla E."/>
            <person name="Klenk H.-P."/>
            <person name="Eisen J.A."/>
        </authorList>
    </citation>
    <scope>NUCLEOTIDE SEQUENCE [LARGE SCALE GENOMIC DNA]</scope>
    <source>
        <strain evidence="6">ATCC 51119 / DSM 12145 / JCM 21818 / LMG 10337 / NBRC 100064 / NCIMB 13643</strain>
    </source>
</reference>
<evidence type="ECO:0000256" key="1">
    <source>
        <dbReference type="ARBA" id="ARBA00022448"/>
    </source>
</evidence>
<dbReference type="SUPFAM" id="SSF46458">
    <property type="entry name" value="Globin-like"/>
    <property type="match status" value="1"/>
</dbReference>
<gene>
    <name evidence="5" type="ordered locus">Pedsa_0119</name>
</gene>
<dbReference type="GO" id="GO:0046872">
    <property type="term" value="F:metal ion binding"/>
    <property type="evidence" value="ECO:0007669"/>
    <property type="project" value="UniProtKB-KW"/>
</dbReference>
<evidence type="ECO:0000256" key="4">
    <source>
        <dbReference type="ARBA" id="ARBA00023004"/>
    </source>
</evidence>
<dbReference type="RefSeq" id="WP_013631208.1">
    <property type="nucleotide sequence ID" value="NC_015177.1"/>
</dbReference>
<dbReference type="CDD" id="cd08916">
    <property type="entry name" value="TrHb3_P"/>
    <property type="match status" value="1"/>
</dbReference>
<evidence type="ECO:0000313" key="6">
    <source>
        <dbReference type="Proteomes" id="UP000000310"/>
    </source>
</evidence>
<dbReference type="GO" id="GO:0020037">
    <property type="term" value="F:heme binding"/>
    <property type="evidence" value="ECO:0007669"/>
    <property type="project" value="InterPro"/>
</dbReference>
<dbReference type="OrthoDB" id="25954at2"/>
<evidence type="ECO:0000256" key="3">
    <source>
        <dbReference type="ARBA" id="ARBA00022723"/>
    </source>
</evidence>
<keyword evidence="1" id="KW-0813">Transport</keyword>
<dbReference type="Pfam" id="PF01152">
    <property type="entry name" value="Bac_globin"/>
    <property type="match status" value="1"/>
</dbReference>
<keyword evidence="3" id="KW-0479">Metal-binding</keyword>
<name>F0SCW6_PSESL</name>
<proteinExistence type="predicted"/>
<organism evidence="5 6">
    <name type="scientific">Pseudopedobacter saltans (strain ATCC 51119 / DSM 12145 / JCM 21818 / CCUG 39354 / LMG 10337 / NBRC 100064 / NCIMB 13643)</name>
    <name type="common">Pedobacter saltans</name>
    <dbReference type="NCBI Taxonomy" id="762903"/>
    <lineage>
        <taxon>Bacteria</taxon>
        <taxon>Pseudomonadati</taxon>
        <taxon>Bacteroidota</taxon>
        <taxon>Sphingobacteriia</taxon>
        <taxon>Sphingobacteriales</taxon>
        <taxon>Sphingobacteriaceae</taxon>
        <taxon>Pseudopedobacter</taxon>
    </lineage>
</organism>
<sequence>MVATINTEKDIESVEDITLLVNTFYDKIRRDELLSSVFNAIIKDWDPHLEKMIQFWSTLLLYTRTYRGDPLPSHLPLKVDKEHFDRWLSLFNQTVDELFTGKIASNAKKRAFSIARIMKAVKQIPEE</sequence>
<accession>F0SCW6</accession>
<dbReference type="GO" id="GO:0019825">
    <property type="term" value="F:oxygen binding"/>
    <property type="evidence" value="ECO:0007669"/>
    <property type="project" value="InterPro"/>
</dbReference>
<protein>
    <submittedName>
        <fullName evidence="5">Globin</fullName>
    </submittedName>
</protein>
<keyword evidence="2" id="KW-0349">Heme</keyword>
<dbReference type="Proteomes" id="UP000000310">
    <property type="component" value="Chromosome"/>
</dbReference>
<dbReference type="InterPro" id="IPR001486">
    <property type="entry name" value="Hemoglobin_trunc"/>
</dbReference>
<evidence type="ECO:0000313" key="5">
    <source>
        <dbReference type="EMBL" id="ADY50705.1"/>
    </source>
</evidence>
<keyword evidence="6" id="KW-1185">Reference proteome</keyword>
<dbReference type="Gene3D" id="1.10.490.10">
    <property type="entry name" value="Globins"/>
    <property type="match status" value="1"/>
</dbReference>
<dbReference type="AlphaFoldDB" id="F0SCW6"/>